<organism evidence="1 2">
    <name type="scientific">Defluviitoga tunisiensis</name>
    <dbReference type="NCBI Taxonomy" id="1006576"/>
    <lineage>
        <taxon>Bacteria</taxon>
        <taxon>Thermotogati</taxon>
        <taxon>Thermotogota</taxon>
        <taxon>Thermotogae</taxon>
        <taxon>Petrotogales</taxon>
        <taxon>Petrotogaceae</taxon>
        <taxon>Defluviitoga</taxon>
    </lineage>
</organism>
<dbReference type="AlphaFoldDB" id="A0A0C7P517"/>
<dbReference type="PANTHER" id="PTHR36112:SF1">
    <property type="entry name" value="RIBOSOMAL RNA SMALL SUBUNIT METHYLTRANSFERASE J"/>
    <property type="match status" value="1"/>
</dbReference>
<evidence type="ECO:0000313" key="2">
    <source>
        <dbReference type="Proteomes" id="UP000032809"/>
    </source>
</evidence>
<dbReference type="InterPro" id="IPR007536">
    <property type="entry name" value="16SrRNA_methylTrfase_J"/>
</dbReference>
<dbReference type="Proteomes" id="UP000032809">
    <property type="component" value="Chromosome I"/>
</dbReference>
<protein>
    <submittedName>
        <fullName evidence="1">Putative O-methyltransferase</fullName>
    </submittedName>
</protein>
<dbReference type="SUPFAM" id="SSF53335">
    <property type="entry name" value="S-adenosyl-L-methionine-dependent methyltransferases"/>
    <property type="match status" value="1"/>
</dbReference>
<sequence length="259" mass="30547">MMEDFIKWIFTTSHDPCEKQVHKAMELATKYNGIYYERKNLKNYLKNIDSYFVVNKNLTVDCKWKDGRLFFHPSVSKIRLNNYLKNGNDYLIESVKPDANDVVLDLTLGLGSDALLLGYFCREIIGIEASFPIYLVVKESINAYQFDELWLKESSKKIKIYHENYKEFIKKQDDNCYDIVYCDPMFENPQLKSNSINPLRKFANYDKIDKIDLENMIRISKKRVVVKARIYDSIWDEFQFDLKIGSKKSGVIFGVIEKK</sequence>
<dbReference type="InterPro" id="IPR029063">
    <property type="entry name" value="SAM-dependent_MTases_sf"/>
</dbReference>
<proteinExistence type="predicted"/>
<dbReference type="KEGG" id="dtn:DTL3_1625"/>
<dbReference type="PATRIC" id="fig|1006576.9.peg.1621"/>
<evidence type="ECO:0000313" key="1">
    <source>
        <dbReference type="EMBL" id="CEP78914.1"/>
    </source>
</evidence>
<gene>
    <name evidence="1" type="ORF">DTL3_1625</name>
</gene>
<dbReference type="GO" id="GO:0008990">
    <property type="term" value="F:rRNA (guanine-N2-)-methyltransferase activity"/>
    <property type="evidence" value="ECO:0007669"/>
    <property type="project" value="InterPro"/>
</dbReference>
<keyword evidence="1" id="KW-0808">Transferase</keyword>
<accession>A0A0C7P517</accession>
<dbReference type="Pfam" id="PF04445">
    <property type="entry name" value="SAM_MT"/>
    <property type="match status" value="1"/>
</dbReference>
<dbReference type="RefSeq" id="WP_052670441.1">
    <property type="nucleotide sequence ID" value="NZ_LN824141.1"/>
</dbReference>
<dbReference type="EMBL" id="LN824141">
    <property type="protein sequence ID" value="CEP78914.1"/>
    <property type="molecule type" value="Genomic_DNA"/>
</dbReference>
<dbReference type="Gene3D" id="3.40.50.150">
    <property type="entry name" value="Vaccinia Virus protein VP39"/>
    <property type="match status" value="1"/>
</dbReference>
<keyword evidence="2" id="KW-1185">Reference proteome</keyword>
<name>A0A0C7P517_DEFTU</name>
<keyword evidence="1" id="KW-0489">Methyltransferase</keyword>
<dbReference type="PANTHER" id="PTHR36112">
    <property type="entry name" value="RIBOSOMAL RNA SMALL SUBUNIT METHYLTRANSFERASE J"/>
    <property type="match status" value="1"/>
</dbReference>
<dbReference type="STRING" id="1006576.DTL3_1625"/>
<dbReference type="OrthoDB" id="1653798at2"/>
<reference evidence="2" key="1">
    <citation type="submission" date="2014-11" db="EMBL/GenBank/DDBJ databases">
        <authorList>
            <person name="Wibberg D."/>
        </authorList>
    </citation>
    <scope>NUCLEOTIDE SEQUENCE [LARGE SCALE GENOMIC DNA]</scope>
    <source>
        <strain evidence="2">L3</strain>
    </source>
</reference>
<dbReference type="HOGENOM" id="CLU_093128_0_0_0"/>